<evidence type="ECO:0000256" key="2">
    <source>
        <dbReference type="SAM" id="MobiDB-lite"/>
    </source>
</evidence>
<dbReference type="PANTHER" id="PTHR43215:SF14">
    <property type="entry name" value="RADIAL SPOKE HEAD 1 HOMOLOG"/>
    <property type="match status" value="1"/>
</dbReference>
<protein>
    <submittedName>
        <fullName evidence="3">Uncharacterized protein</fullName>
    </submittedName>
</protein>
<dbReference type="InterPro" id="IPR003409">
    <property type="entry name" value="MORN"/>
</dbReference>
<proteinExistence type="predicted"/>
<dbReference type="Gene3D" id="2.20.110.10">
    <property type="entry name" value="Histone H3 K4-specific methyltransferase SET7/9 N-terminal domain"/>
    <property type="match status" value="1"/>
</dbReference>
<comment type="caution">
    <text evidence="3">The sequence shown here is derived from an EMBL/GenBank/DDBJ whole genome shotgun (WGS) entry which is preliminary data.</text>
</comment>
<dbReference type="SUPFAM" id="SSF82185">
    <property type="entry name" value="Histone H3 K4-specific methyltransferase SET7/9 N-terminal domain"/>
    <property type="match status" value="1"/>
</dbReference>
<evidence type="ECO:0000313" key="3">
    <source>
        <dbReference type="EMBL" id="KAL3810061.1"/>
    </source>
</evidence>
<name>A0ABD3RE62_9STRA</name>
<feature type="region of interest" description="Disordered" evidence="2">
    <location>
        <begin position="39"/>
        <end position="165"/>
    </location>
</feature>
<feature type="compositionally biased region" description="Basic and acidic residues" evidence="2">
    <location>
        <begin position="90"/>
        <end position="102"/>
    </location>
</feature>
<accession>A0ABD3RE62</accession>
<dbReference type="SMART" id="SM00698">
    <property type="entry name" value="MORN"/>
    <property type="match status" value="2"/>
</dbReference>
<reference evidence="3 4" key="1">
    <citation type="submission" date="2024-10" db="EMBL/GenBank/DDBJ databases">
        <title>Updated reference genomes for cyclostephanoid diatoms.</title>
        <authorList>
            <person name="Roberts W.R."/>
            <person name="Alverson A.J."/>
        </authorList>
    </citation>
    <scope>NUCLEOTIDE SEQUENCE [LARGE SCALE GENOMIC DNA]</scope>
    <source>
        <strain evidence="3 4">AJA228-03</strain>
    </source>
</reference>
<keyword evidence="1" id="KW-0677">Repeat</keyword>
<feature type="region of interest" description="Disordered" evidence="2">
    <location>
        <begin position="223"/>
        <end position="254"/>
    </location>
</feature>
<dbReference type="AlphaFoldDB" id="A0ABD3RE62"/>
<evidence type="ECO:0000256" key="1">
    <source>
        <dbReference type="ARBA" id="ARBA00022737"/>
    </source>
</evidence>
<feature type="compositionally biased region" description="Acidic residues" evidence="2">
    <location>
        <begin position="103"/>
        <end position="161"/>
    </location>
</feature>
<evidence type="ECO:0000313" key="4">
    <source>
        <dbReference type="Proteomes" id="UP001530377"/>
    </source>
</evidence>
<sequence length="396" mass="43485">MTTAAQLRLDNAIIAHESAEAEVDRLCDILERAVEALRHARQNKRAAQRELNAAAKAAQGTSTTTSTSSPHDSMASPRVKVTMDGSGKGPGHDETDQMRSEYSDEDGGGYEVEDYEGTDESGGDGDDDDDDDGDDDGDEDGDDDGDDDDDEETEEEEDLDGFDMGNEALEQVRYRLETAKIDINSPLGTKLLDELLIRLQDAKVEEVDASLVNEFIDELLFRSNEGTEGGSGPSTNSSPPPPPPPPDPEHPDHHVIRIYRGGKVLGWYRGQIDERGYARRGIGSMYYDAGHECHGMWENDEMVGRGTYKWSDGHVYDGDWSNGKRHGLGRFNRPDNVILYGRYVNGHHKGDGVRWSADRMEAQLVVDGVPMTSVSLTRAMEIATNLGFVDALPPPV</sequence>
<keyword evidence="4" id="KW-1185">Reference proteome</keyword>
<dbReference type="PANTHER" id="PTHR43215">
    <property type="entry name" value="RADIAL SPOKE HEAD 1 HOMOLOG"/>
    <property type="match status" value="1"/>
</dbReference>
<organism evidence="3 4">
    <name type="scientific">Cyclostephanos tholiformis</name>
    <dbReference type="NCBI Taxonomy" id="382380"/>
    <lineage>
        <taxon>Eukaryota</taxon>
        <taxon>Sar</taxon>
        <taxon>Stramenopiles</taxon>
        <taxon>Ochrophyta</taxon>
        <taxon>Bacillariophyta</taxon>
        <taxon>Coscinodiscophyceae</taxon>
        <taxon>Thalassiosirophycidae</taxon>
        <taxon>Stephanodiscales</taxon>
        <taxon>Stephanodiscaceae</taxon>
        <taxon>Cyclostephanos</taxon>
    </lineage>
</organism>
<dbReference type="EMBL" id="JALLPB020000355">
    <property type="protein sequence ID" value="KAL3810061.1"/>
    <property type="molecule type" value="Genomic_DNA"/>
</dbReference>
<gene>
    <name evidence="3" type="ORF">ACHAXA_007811</name>
</gene>
<dbReference type="Proteomes" id="UP001530377">
    <property type="component" value="Unassembled WGS sequence"/>
</dbReference>
<dbReference type="Pfam" id="PF02493">
    <property type="entry name" value="MORN"/>
    <property type="match status" value="2"/>
</dbReference>